<keyword evidence="3" id="KW-0479">Metal-binding</keyword>
<evidence type="ECO:0000256" key="7">
    <source>
        <dbReference type="ARBA" id="ARBA00023134"/>
    </source>
</evidence>
<dbReference type="Pfam" id="PF02492">
    <property type="entry name" value="cobW"/>
    <property type="match status" value="1"/>
</dbReference>
<dbReference type="GO" id="GO:0016151">
    <property type="term" value="F:nickel cation binding"/>
    <property type="evidence" value="ECO:0007669"/>
    <property type="project" value="InterPro"/>
</dbReference>
<name>X1K9X1_9ZZZZ</name>
<evidence type="ECO:0000256" key="4">
    <source>
        <dbReference type="ARBA" id="ARBA00022741"/>
    </source>
</evidence>
<comment type="caution">
    <text evidence="9">The sequence shown here is derived from an EMBL/GenBank/DDBJ whole genome shotgun (WGS) entry which is preliminary data.</text>
</comment>
<protein>
    <recommendedName>
        <fullName evidence="8">CobW/HypB/UreG nucleotide-binding domain-containing protein</fullName>
    </recommendedName>
</protein>
<keyword evidence="6" id="KW-0862">Zinc</keyword>
<evidence type="ECO:0000256" key="5">
    <source>
        <dbReference type="ARBA" id="ARBA00022801"/>
    </source>
</evidence>
<feature type="domain" description="CobW/HypB/UreG nucleotide-binding" evidence="8">
    <location>
        <begin position="33"/>
        <end position="88"/>
    </location>
</feature>
<keyword evidence="7" id="KW-0342">GTP-binding</keyword>
<dbReference type="EMBL" id="BARV01012372">
    <property type="protein sequence ID" value="GAI03408.1"/>
    <property type="molecule type" value="Genomic_DNA"/>
</dbReference>
<keyword evidence="2" id="KW-0533">Nickel</keyword>
<dbReference type="SUPFAM" id="SSF52540">
    <property type="entry name" value="P-loop containing nucleoside triphosphate hydrolases"/>
    <property type="match status" value="1"/>
</dbReference>
<keyword evidence="4" id="KW-0547">Nucleotide-binding</keyword>
<organism evidence="9">
    <name type="scientific">marine sediment metagenome</name>
    <dbReference type="NCBI Taxonomy" id="412755"/>
    <lineage>
        <taxon>unclassified sequences</taxon>
        <taxon>metagenomes</taxon>
        <taxon>ecological metagenomes</taxon>
    </lineage>
</organism>
<proteinExistence type="inferred from homology"/>
<reference evidence="9" key="1">
    <citation type="journal article" date="2014" name="Front. Microbiol.">
        <title>High frequency of phylogenetically diverse reductive dehalogenase-homologous genes in deep subseafloor sedimentary metagenomes.</title>
        <authorList>
            <person name="Kawai M."/>
            <person name="Futagami T."/>
            <person name="Toyoda A."/>
            <person name="Takaki Y."/>
            <person name="Nishi S."/>
            <person name="Hori S."/>
            <person name="Arai W."/>
            <person name="Tsubouchi T."/>
            <person name="Morono Y."/>
            <person name="Uchiyama I."/>
            <person name="Ito T."/>
            <person name="Fujiyama A."/>
            <person name="Inagaki F."/>
            <person name="Takami H."/>
        </authorList>
    </citation>
    <scope>NUCLEOTIDE SEQUENCE</scope>
    <source>
        <strain evidence="9">Expedition CK06-06</strain>
    </source>
</reference>
<accession>X1K9X1</accession>
<sequence>MKKIEIIQNILEANESIASQNQRLLDKHKVFAINIMSSPGAGKTSLVLQTIARLKDKLRIGVIEGDVASTLDAEKVKDEAAAVVQITTRNMSENCT</sequence>
<evidence type="ECO:0000256" key="6">
    <source>
        <dbReference type="ARBA" id="ARBA00022833"/>
    </source>
</evidence>
<gene>
    <name evidence="9" type="ORF">S06H3_22948</name>
</gene>
<dbReference type="GO" id="GO:0005525">
    <property type="term" value="F:GTP binding"/>
    <property type="evidence" value="ECO:0007669"/>
    <property type="project" value="UniProtKB-KW"/>
</dbReference>
<dbReference type="InterPro" id="IPR027417">
    <property type="entry name" value="P-loop_NTPase"/>
</dbReference>
<feature type="non-terminal residue" evidence="9">
    <location>
        <position position="96"/>
    </location>
</feature>
<dbReference type="PANTHER" id="PTHR30134">
    <property type="entry name" value="HYDROGENASE PROTEIN ASSEMBLY PROTEIN, NICKEL CHAPERONE"/>
    <property type="match status" value="1"/>
</dbReference>
<dbReference type="InterPro" id="IPR003495">
    <property type="entry name" value="CobW/HypB/UreG_nucleotide-bd"/>
</dbReference>
<evidence type="ECO:0000256" key="3">
    <source>
        <dbReference type="ARBA" id="ARBA00022723"/>
    </source>
</evidence>
<keyword evidence="5" id="KW-0378">Hydrolase</keyword>
<dbReference type="InterPro" id="IPR004392">
    <property type="entry name" value="Hyd_mat_HypB"/>
</dbReference>
<comment type="similarity">
    <text evidence="1">Belongs to the SIMIBI class G3E GTPase family. HypB/HupM subfamily.</text>
</comment>
<evidence type="ECO:0000313" key="9">
    <source>
        <dbReference type="EMBL" id="GAI03408.1"/>
    </source>
</evidence>
<evidence type="ECO:0000256" key="2">
    <source>
        <dbReference type="ARBA" id="ARBA00022596"/>
    </source>
</evidence>
<evidence type="ECO:0000256" key="1">
    <source>
        <dbReference type="ARBA" id="ARBA00006211"/>
    </source>
</evidence>
<dbReference type="GO" id="GO:0003924">
    <property type="term" value="F:GTPase activity"/>
    <property type="evidence" value="ECO:0007669"/>
    <property type="project" value="InterPro"/>
</dbReference>
<dbReference type="Gene3D" id="3.40.50.300">
    <property type="entry name" value="P-loop containing nucleotide triphosphate hydrolases"/>
    <property type="match status" value="1"/>
</dbReference>
<evidence type="ECO:0000259" key="8">
    <source>
        <dbReference type="Pfam" id="PF02492"/>
    </source>
</evidence>
<dbReference type="AlphaFoldDB" id="X1K9X1"/>
<dbReference type="GO" id="GO:0051604">
    <property type="term" value="P:protein maturation"/>
    <property type="evidence" value="ECO:0007669"/>
    <property type="project" value="InterPro"/>
</dbReference>
<dbReference type="GO" id="GO:0008270">
    <property type="term" value="F:zinc ion binding"/>
    <property type="evidence" value="ECO:0007669"/>
    <property type="project" value="TreeGrafter"/>
</dbReference>
<dbReference type="PANTHER" id="PTHR30134:SF2">
    <property type="entry name" value="HYDROGENASE MATURATION FACTOR HYPB"/>
    <property type="match status" value="1"/>
</dbReference>